<dbReference type="VEuPathDB" id="FungiDB:GGTG_08884"/>
<dbReference type="Gene3D" id="1.10.630.10">
    <property type="entry name" value="Cytochrome P450"/>
    <property type="match status" value="1"/>
</dbReference>
<comment type="similarity">
    <text evidence="2">Belongs to the cytochrome P450 family.</text>
</comment>
<reference evidence="7" key="2">
    <citation type="submission" date="2010-07" db="EMBL/GenBank/DDBJ databases">
        <authorList>
            <consortium name="The Broad Institute Genome Sequencing Platform"/>
            <consortium name="Broad Institute Genome Sequencing Center for Infectious Disease"/>
            <person name="Ma L.-J."/>
            <person name="Dead R."/>
            <person name="Young S."/>
            <person name="Zeng Q."/>
            <person name="Koehrsen M."/>
            <person name="Alvarado L."/>
            <person name="Berlin A."/>
            <person name="Chapman S.B."/>
            <person name="Chen Z."/>
            <person name="Freedman E."/>
            <person name="Gellesch M."/>
            <person name="Goldberg J."/>
            <person name="Griggs A."/>
            <person name="Gujja S."/>
            <person name="Heilman E.R."/>
            <person name="Heiman D."/>
            <person name="Hepburn T."/>
            <person name="Howarth C."/>
            <person name="Jen D."/>
            <person name="Larson L."/>
            <person name="Mehta T."/>
            <person name="Neiman D."/>
            <person name="Pearson M."/>
            <person name="Roberts A."/>
            <person name="Saif S."/>
            <person name="Shea T."/>
            <person name="Shenoy N."/>
            <person name="Sisk P."/>
            <person name="Stolte C."/>
            <person name="Sykes S."/>
            <person name="Walk T."/>
            <person name="White J."/>
            <person name="Yandava C."/>
            <person name="Haas B."/>
            <person name="Nusbaum C."/>
            <person name="Birren B."/>
        </authorList>
    </citation>
    <scope>NUCLEOTIDE SEQUENCE</scope>
    <source>
        <strain evidence="7">R3-111a-1</strain>
    </source>
</reference>
<dbReference type="HOGENOM" id="CLU_001570_14_11_1"/>
<keyword evidence="3 6" id="KW-0349">Heme</keyword>
<reference evidence="7" key="3">
    <citation type="submission" date="2010-09" db="EMBL/GenBank/DDBJ databases">
        <title>Annotation of Gaeumannomyces graminis var. tritici R3-111a-1.</title>
        <authorList>
            <consortium name="The Broad Institute Genome Sequencing Platform"/>
            <person name="Ma L.-J."/>
            <person name="Dead R."/>
            <person name="Young S.K."/>
            <person name="Zeng Q."/>
            <person name="Gargeya S."/>
            <person name="Fitzgerald M."/>
            <person name="Haas B."/>
            <person name="Abouelleil A."/>
            <person name="Alvarado L."/>
            <person name="Arachchi H.M."/>
            <person name="Berlin A."/>
            <person name="Brown A."/>
            <person name="Chapman S.B."/>
            <person name="Chen Z."/>
            <person name="Dunbar C."/>
            <person name="Freedman E."/>
            <person name="Gearin G."/>
            <person name="Gellesch M."/>
            <person name="Goldberg J."/>
            <person name="Griggs A."/>
            <person name="Gujja S."/>
            <person name="Heiman D."/>
            <person name="Howarth C."/>
            <person name="Larson L."/>
            <person name="Lui A."/>
            <person name="MacDonald P.J.P."/>
            <person name="Mehta T."/>
            <person name="Montmayeur A."/>
            <person name="Murphy C."/>
            <person name="Neiman D."/>
            <person name="Pearson M."/>
            <person name="Priest M."/>
            <person name="Roberts A."/>
            <person name="Saif S."/>
            <person name="Shea T."/>
            <person name="Shenoy N."/>
            <person name="Sisk P."/>
            <person name="Stolte C."/>
            <person name="Sykes S."/>
            <person name="Yandava C."/>
            <person name="Wortman J."/>
            <person name="Nusbaum C."/>
            <person name="Birren B."/>
        </authorList>
    </citation>
    <scope>NUCLEOTIDE SEQUENCE</scope>
    <source>
        <strain evidence="7">R3-111a-1</strain>
    </source>
</reference>
<keyword evidence="9" id="KW-1185">Reference proteome</keyword>
<proteinExistence type="inferred from homology"/>
<evidence type="ECO:0000256" key="6">
    <source>
        <dbReference type="PIRSR" id="PIRSR602401-1"/>
    </source>
</evidence>
<protein>
    <submittedName>
        <fullName evidence="7">Averantin oxidoreductase</fullName>
    </submittedName>
</protein>
<dbReference type="Pfam" id="PF00067">
    <property type="entry name" value="p450"/>
    <property type="match status" value="1"/>
</dbReference>
<dbReference type="PRINTS" id="PR00385">
    <property type="entry name" value="P450"/>
</dbReference>
<keyword evidence="5 6" id="KW-0408">Iron</keyword>
<reference evidence="8" key="5">
    <citation type="submission" date="2018-04" db="UniProtKB">
        <authorList>
            <consortium name="EnsemblFungi"/>
        </authorList>
    </citation>
    <scope>IDENTIFICATION</scope>
    <source>
        <strain evidence="8">R3-111a-1</strain>
    </source>
</reference>
<dbReference type="AlphaFoldDB" id="J3P5U4"/>
<reference evidence="9" key="1">
    <citation type="submission" date="2010-07" db="EMBL/GenBank/DDBJ databases">
        <title>The genome sequence of Gaeumannomyces graminis var. tritici strain R3-111a-1.</title>
        <authorList>
            <consortium name="The Broad Institute Genome Sequencing Platform"/>
            <person name="Ma L.-J."/>
            <person name="Dead R."/>
            <person name="Young S."/>
            <person name="Zeng Q."/>
            <person name="Koehrsen M."/>
            <person name="Alvarado L."/>
            <person name="Berlin A."/>
            <person name="Chapman S.B."/>
            <person name="Chen Z."/>
            <person name="Freedman E."/>
            <person name="Gellesch M."/>
            <person name="Goldberg J."/>
            <person name="Griggs A."/>
            <person name="Gujja S."/>
            <person name="Heilman E.R."/>
            <person name="Heiman D."/>
            <person name="Hepburn T."/>
            <person name="Howarth C."/>
            <person name="Jen D."/>
            <person name="Larson L."/>
            <person name="Mehta T."/>
            <person name="Neiman D."/>
            <person name="Pearson M."/>
            <person name="Roberts A."/>
            <person name="Saif S."/>
            <person name="Shea T."/>
            <person name="Shenoy N."/>
            <person name="Sisk P."/>
            <person name="Stolte C."/>
            <person name="Sykes S."/>
            <person name="Walk T."/>
            <person name="White J."/>
            <person name="Yandava C."/>
            <person name="Haas B."/>
            <person name="Nusbaum C."/>
            <person name="Birren B."/>
        </authorList>
    </citation>
    <scope>NUCLEOTIDE SEQUENCE [LARGE SCALE GENOMIC DNA]</scope>
    <source>
        <strain evidence="9">R3-111a-1</strain>
    </source>
</reference>
<dbReference type="GeneID" id="20349342"/>
<dbReference type="CDD" id="cd11058">
    <property type="entry name" value="CYP60B-like"/>
    <property type="match status" value="1"/>
</dbReference>
<dbReference type="InterPro" id="IPR002401">
    <property type="entry name" value="Cyt_P450_E_grp-I"/>
</dbReference>
<evidence type="ECO:0000256" key="2">
    <source>
        <dbReference type="ARBA" id="ARBA00010617"/>
    </source>
</evidence>
<evidence type="ECO:0000256" key="4">
    <source>
        <dbReference type="ARBA" id="ARBA00022723"/>
    </source>
</evidence>
<dbReference type="RefSeq" id="XP_009224990.1">
    <property type="nucleotide sequence ID" value="XM_009226726.1"/>
</dbReference>
<dbReference type="GO" id="GO:0020037">
    <property type="term" value="F:heme binding"/>
    <property type="evidence" value="ECO:0007669"/>
    <property type="project" value="InterPro"/>
</dbReference>
<dbReference type="InterPro" id="IPR001128">
    <property type="entry name" value="Cyt_P450"/>
</dbReference>
<evidence type="ECO:0000256" key="5">
    <source>
        <dbReference type="ARBA" id="ARBA00023004"/>
    </source>
</evidence>
<sequence length="499" mass="56255">MDFLSAVFLSQVLLSTAVGLFVLRAAYYAWLHPLAKYPGPWYAKTTHLVYYAIECRGQLIPWICRQHARYGPTVRLGPERLSFTSAEAWADIYGGRGRGANPRAHSFPRDPWWTDGLDSINSKGVRSMATHRDGAEHARLRRIFSPAFSEQALRRQASMLARHADALVARIRADSEAGAIDAVRVFNFATFDITTEIVFGESLGMLADGRYVPWVANVFSSFKSMVFVAFPAARLGRAARFIKRHLLPASFRRLMDSHMRFVRDRVDARLDRPSDRPDLWNLVLADEKAPLTRHEMYSNAAAFVLAGSETSATLLSALTYLLLRGPQRMHRLVREIRSFGSEDDMTLEALAQMEYLNACISEGLRVFPPLPTSGPRVVPREGGIVCGDFVPGGTHVGIYHYAAYHSPANFEEPDSFLPERWLPGSGFRDKKEAYEPFSIGPLNCIGQSLAYHEMRLLMAKVLWHFDLELLPQSADWAERCEVYTLWDKPPLMVQACAVR</sequence>
<dbReference type="Proteomes" id="UP000006039">
    <property type="component" value="Unassembled WGS sequence"/>
</dbReference>
<dbReference type="STRING" id="644352.J3P5U4"/>
<comment type="cofactor">
    <cofactor evidence="1 6">
        <name>heme</name>
        <dbReference type="ChEBI" id="CHEBI:30413"/>
    </cofactor>
</comment>
<dbReference type="SUPFAM" id="SSF48264">
    <property type="entry name" value="Cytochrome P450"/>
    <property type="match status" value="1"/>
</dbReference>
<evidence type="ECO:0000256" key="3">
    <source>
        <dbReference type="ARBA" id="ARBA00022617"/>
    </source>
</evidence>
<dbReference type="PRINTS" id="PR00463">
    <property type="entry name" value="EP450I"/>
</dbReference>
<keyword evidence="4 6" id="KW-0479">Metal-binding</keyword>
<dbReference type="OrthoDB" id="1470350at2759"/>
<feature type="binding site" description="axial binding residue" evidence="6">
    <location>
        <position position="444"/>
    </location>
    <ligand>
        <name>heme</name>
        <dbReference type="ChEBI" id="CHEBI:30413"/>
    </ligand>
    <ligandPart>
        <name>Fe</name>
        <dbReference type="ChEBI" id="CHEBI:18248"/>
    </ligandPart>
</feature>
<dbReference type="GO" id="GO:0004497">
    <property type="term" value="F:monooxygenase activity"/>
    <property type="evidence" value="ECO:0007669"/>
    <property type="project" value="InterPro"/>
</dbReference>
<dbReference type="GO" id="GO:0016705">
    <property type="term" value="F:oxidoreductase activity, acting on paired donors, with incorporation or reduction of molecular oxygen"/>
    <property type="evidence" value="ECO:0007669"/>
    <property type="project" value="InterPro"/>
</dbReference>
<evidence type="ECO:0000313" key="9">
    <source>
        <dbReference type="Proteomes" id="UP000006039"/>
    </source>
</evidence>
<accession>J3P5U4</accession>
<evidence type="ECO:0000313" key="7">
    <source>
        <dbReference type="EMBL" id="EJT75046.1"/>
    </source>
</evidence>
<dbReference type="eggNOG" id="KOG0158">
    <property type="taxonomic scope" value="Eukaryota"/>
</dbReference>
<organism evidence="7">
    <name type="scientific">Gaeumannomyces tritici (strain R3-111a-1)</name>
    <name type="common">Wheat and barley take-all root rot fungus</name>
    <name type="synonym">Gaeumannomyces graminis var. tritici</name>
    <dbReference type="NCBI Taxonomy" id="644352"/>
    <lineage>
        <taxon>Eukaryota</taxon>
        <taxon>Fungi</taxon>
        <taxon>Dikarya</taxon>
        <taxon>Ascomycota</taxon>
        <taxon>Pezizomycotina</taxon>
        <taxon>Sordariomycetes</taxon>
        <taxon>Sordariomycetidae</taxon>
        <taxon>Magnaporthales</taxon>
        <taxon>Magnaporthaceae</taxon>
        <taxon>Gaeumannomyces</taxon>
    </lineage>
</organism>
<dbReference type="InterPro" id="IPR036396">
    <property type="entry name" value="Cyt_P450_sf"/>
</dbReference>
<evidence type="ECO:0000256" key="1">
    <source>
        <dbReference type="ARBA" id="ARBA00001971"/>
    </source>
</evidence>
<name>J3P5U4_GAET3</name>
<dbReference type="GO" id="GO:0005506">
    <property type="term" value="F:iron ion binding"/>
    <property type="evidence" value="ECO:0007669"/>
    <property type="project" value="InterPro"/>
</dbReference>
<dbReference type="PANTHER" id="PTHR24305">
    <property type="entry name" value="CYTOCHROME P450"/>
    <property type="match status" value="1"/>
</dbReference>
<gene>
    <name evidence="8" type="primary">20349342</name>
    <name evidence="7" type="ORF">GGTG_08884</name>
</gene>
<dbReference type="EMBL" id="GL385398">
    <property type="protein sequence ID" value="EJT75046.1"/>
    <property type="molecule type" value="Genomic_DNA"/>
</dbReference>
<dbReference type="EnsemblFungi" id="EJT75046">
    <property type="protein sequence ID" value="EJT75046"/>
    <property type="gene ID" value="GGTG_08884"/>
</dbReference>
<reference evidence="8" key="4">
    <citation type="journal article" date="2015" name="G3 (Bethesda)">
        <title>Genome sequences of three phytopathogenic species of the Magnaporthaceae family of fungi.</title>
        <authorList>
            <person name="Okagaki L.H."/>
            <person name="Nunes C.C."/>
            <person name="Sailsbery J."/>
            <person name="Clay B."/>
            <person name="Brown D."/>
            <person name="John T."/>
            <person name="Oh Y."/>
            <person name="Young N."/>
            <person name="Fitzgerald M."/>
            <person name="Haas B.J."/>
            <person name="Zeng Q."/>
            <person name="Young S."/>
            <person name="Adiconis X."/>
            <person name="Fan L."/>
            <person name="Levin J.Z."/>
            <person name="Mitchell T.K."/>
            <person name="Okubara P.A."/>
            <person name="Farman M.L."/>
            <person name="Kohn L.M."/>
            <person name="Birren B."/>
            <person name="Ma L.-J."/>
            <person name="Dean R.A."/>
        </authorList>
    </citation>
    <scope>NUCLEOTIDE SEQUENCE</scope>
    <source>
        <strain evidence="8">R3-111a-1</strain>
    </source>
</reference>
<dbReference type="PANTHER" id="PTHR24305:SF210">
    <property type="entry name" value="CYTOCHROME P450 MONOOXYGENASE ASQL-RELATED"/>
    <property type="match status" value="1"/>
</dbReference>
<dbReference type="InterPro" id="IPR050121">
    <property type="entry name" value="Cytochrome_P450_monoxygenase"/>
</dbReference>
<evidence type="ECO:0000313" key="8">
    <source>
        <dbReference type="EnsemblFungi" id="EJT75046"/>
    </source>
</evidence>